<dbReference type="Proteomes" id="UP001626549">
    <property type="component" value="Chromosome"/>
</dbReference>
<dbReference type="EMBL" id="CP136865">
    <property type="protein sequence ID" value="WOJ96524.1"/>
    <property type="molecule type" value="Genomic_DNA"/>
</dbReference>
<feature type="region of interest" description="Disordered" evidence="1">
    <location>
        <begin position="205"/>
        <end position="231"/>
    </location>
</feature>
<name>A0ABZ0ICI0_9GAMM</name>
<evidence type="ECO:0000313" key="4">
    <source>
        <dbReference type="Proteomes" id="UP001626549"/>
    </source>
</evidence>
<gene>
    <name evidence="3" type="ORF">R0137_14920</name>
</gene>
<evidence type="ECO:0000256" key="1">
    <source>
        <dbReference type="SAM" id="MobiDB-lite"/>
    </source>
</evidence>
<proteinExistence type="predicted"/>
<keyword evidence="2" id="KW-1133">Transmembrane helix</keyword>
<keyword evidence="4" id="KW-1185">Reference proteome</keyword>
<feature type="transmembrane region" description="Helical" evidence="2">
    <location>
        <begin position="26"/>
        <end position="44"/>
    </location>
</feature>
<evidence type="ECO:0000313" key="3">
    <source>
        <dbReference type="EMBL" id="WOJ96524.1"/>
    </source>
</evidence>
<accession>A0ABZ0ICI0</accession>
<evidence type="ECO:0008006" key="5">
    <source>
        <dbReference type="Google" id="ProtNLM"/>
    </source>
</evidence>
<organism evidence="3 4">
    <name type="scientific">Congregibacter brevis</name>
    <dbReference type="NCBI Taxonomy" id="3081201"/>
    <lineage>
        <taxon>Bacteria</taxon>
        <taxon>Pseudomonadati</taxon>
        <taxon>Pseudomonadota</taxon>
        <taxon>Gammaproteobacteria</taxon>
        <taxon>Cellvibrionales</taxon>
        <taxon>Halieaceae</taxon>
        <taxon>Congregibacter</taxon>
    </lineage>
</organism>
<feature type="compositionally biased region" description="Polar residues" evidence="1">
    <location>
        <begin position="210"/>
        <end position="220"/>
    </location>
</feature>
<dbReference type="RefSeq" id="WP_407327201.1">
    <property type="nucleotide sequence ID" value="NZ_CP136865.1"/>
</dbReference>
<keyword evidence="2" id="KW-0812">Transmembrane</keyword>
<sequence>MNVLEMARSRYSVQVEPQRSERRLELIVLALILVIGLQVVWWFLAHTSNVQVKAVAPAGDSLRVMDARAPGSITAPQSLQLQARPIFWASRRPNANAVAQQPVAGSTGKAARRLEGLQVAGAVGAGDQGKAIVIYKDKLMRLGIGDRVAGWSLQSVSLDQVVFVSAGLRDVRRLTPMPVVAAQKAAPAQTKQAASDVVRAAPQAAKAAVPSNTAKTAQKNNKTESKLTLGG</sequence>
<evidence type="ECO:0000256" key="2">
    <source>
        <dbReference type="SAM" id="Phobius"/>
    </source>
</evidence>
<protein>
    <recommendedName>
        <fullName evidence="5">Type II secretion system protein GspC N-terminal domain-containing protein</fullName>
    </recommendedName>
</protein>
<keyword evidence="2" id="KW-0472">Membrane</keyword>
<reference evidence="3 4" key="1">
    <citation type="submission" date="2023-10" db="EMBL/GenBank/DDBJ databases">
        <title>Two novel species belonging to the OM43/NOR5 clade.</title>
        <authorList>
            <person name="Park M."/>
        </authorList>
    </citation>
    <scope>NUCLEOTIDE SEQUENCE [LARGE SCALE GENOMIC DNA]</scope>
    <source>
        <strain evidence="3 4">IMCC45268</strain>
    </source>
</reference>